<dbReference type="AlphaFoldDB" id="A0AAW0KI64"/>
<accession>A0AAW0KI64</accession>
<protein>
    <submittedName>
        <fullName evidence="2">Glutamate receptor 2.7</fullName>
    </submittedName>
</protein>
<evidence type="ECO:0000313" key="3">
    <source>
        <dbReference type="Proteomes" id="UP000237347"/>
    </source>
</evidence>
<dbReference type="Gene3D" id="3.40.190.10">
    <property type="entry name" value="Periplasmic binding protein-like II"/>
    <property type="match status" value="1"/>
</dbReference>
<sequence length="92" mass="10367">MQNYDAVVGDTTIVARHSLYVDFTLPYTESGLSMVVLMKDDESKSSWIFLKPLSINLWLTTSVAFIFTGLRPSRATTWLDFLVLLLNTCPCS</sequence>
<keyword evidence="1" id="KW-0472">Membrane</keyword>
<dbReference type="Proteomes" id="UP000237347">
    <property type="component" value="Unassembled WGS sequence"/>
</dbReference>
<comment type="caution">
    <text evidence="2">The sequence shown here is derived from an EMBL/GenBank/DDBJ whole genome shotgun (WGS) entry which is preliminary data.</text>
</comment>
<keyword evidence="1" id="KW-1133">Transmembrane helix</keyword>
<dbReference type="EMBL" id="PKMF04000309">
    <property type="protein sequence ID" value="KAK7838291.1"/>
    <property type="molecule type" value="Genomic_DNA"/>
</dbReference>
<dbReference type="PANTHER" id="PTHR18966">
    <property type="entry name" value="IONOTROPIC GLUTAMATE RECEPTOR"/>
    <property type="match status" value="1"/>
</dbReference>
<keyword evidence="2" id="KW-0675">Receptor</keyword>
<keyword evidence="1" id="KW-0812">Transmembrane</keyword>
<feature type="transmembrane region" description="Helical" evidence="1">
    <location>
        <begin position="47"/>
        <end position="70"/>
    </location>
</feature>
<dbReference type="SUPFAM" id="SSF53850">
    <property type="entry name" value="Periplasmic binding protein-like II"/>
    <property type="match status" value="1"/>
</dbReference>
<reference evidence="2 3" key="1">
    <citation type="journal article" date="2018" name="Sci. Data">
        <title>The draft genome sequence of cork oak.</title>
        <authorList>
            <person name="Ramos A.M."/>
            <person name="Usie A."/>
            <person name="Barbosa P."/>
            <person name="Barros P.M."/>
            <person name="Capote T."/>
            <person name="Chaves I."/>
            <person name="Simoes F."/>
            <person name="Abreu I."/>
            <person name="Carrasquinho I."/>
            <person name="Faro C."/>
            <person name="Guimaraes J.B."/>
            <person name="Mendonca D."/>
            <person name="Nobrega F."/>
            <person name="Rodrigues L."/>
            <person name="Saibo N.J.M."/>
            <person name="Varela M.C."/>
            <person name="Egas C."/>
            <person name="Matos J."/>
            <person name="Miguel C.M."/>
            <person name="Oliveira M.M."/>
            <person name="Ricardo C.P."/>
            <person name="Goncalves S."/>
        </authorList>
    </citation>
    <scope>NUCLEOTIDE SEQUENCE [LARGE SCALE GENOMIC DNA]</scope>
    <source>
        <strain evidence="3">cv. HL8</strain>
    </source>
</reference>
<name>A0AAW0KI64_QUESU</name>
<gene>
    <name evidence="2" type="primary">GLR2.7_5</name>
    <name evidence="2" type="ORF">CFP56_019995</name>
</gene>
<evidence type="ECO:0000313" key="2">
    <source>
        <dbReference type="EMBL" id="KAK7838291.1"/>
    </source>
</evidence>
<keyword evidence="3" id="KW-1185">Reference proteome</keyword>
<evidence type="ECO:0000256" key="1">
    <source>
        <dbReference type="SAM" id="Phobius"/>
    </source>
</evidence>
<proteinExistence type="predicted"/>
<dbReference type="InterPro" id="IPR015683">
    <property type="entry name" value="Ionotropic_Glu_rcpt"/>
</dbReference>
<organism evidence="2 3">
    <name type="scientific">Quercus suber</name>
    <name type="common">Cork oak</name>
    <dbReference type="NCBI Taxonomy" id="58331"/>
    <lineage>
        <taxon>Eukaryota</taxon>
        <taxon>Viridiplantae</taxon>
        <taxon>Streptophyta</taxon>
        <taxon>Embryophyta</taxon>
        <taxon>Tracheophyta</taxon>
        <taxon>Spermatophyta</taxon>
        <taxon>Magnoliopsida</taxon>
        <taxon>eudicotyledons</taxon>
        <taxon>Gunneridae</taxon>
        <taxon>Pentapetalae</taxon>
        <taxon>rosids</taxon>
        <taxon>fabids</taxon>
        <taxon>Fagales</taxon>
        <taxon>Fagaceae</taxon>
        <taxon>Quercus</taxon>
    </lineage>
</organism>